<feature type="compositionally biased region" description="Polar residues" evidence="1">
    <location>
        <begin position="66"/>
        <end position="80"/>
    </location>
</feature>
<feature type="region of interest" description="Disordered" evidence="1">
    <location>
        <begin position="236"/>
        <end position="300"/>
    </location>
</feature>
<reference evidence="2 3" key="1">
    <citation type="submission" date="2016-10" db="EMBL/GenBank/DDBJ databases">
        <title>Draft genome sequence of Coniochaeta ligniaria NRRL30616, a lignocellulolytic fungus for bioabatement of inhibitors in plant biomass hydrolysates.</title>
        <authorList>
            <consortium name="DOE Joint Genome Institute"/>
            <person name="Jimenez D.J."/>
            <person name="Hector R.E."/>
            <person name="Riley R."/>
            <person name="Sun H."/>
            <person name="Grigoriev I.V."/>
            <person name="Van Elsas J.D."/>
            <person name="Nichols N.N."/>
        </authorList>
    </citation>
    <scope>NUCLEOTIDE SEQUENCE [LARGE SCALE GENOMIC DNA]</scope>
    <source>
        <strain evidence="2 3">NRRL 30616</strain>
    </source>
</reference>
<proteinExistence type="predicted"/>
<feature type="region of interest" description="Disordered" evidence="1">
    <location>
        <begin position="1"/>
        <end position="178"/>
    </location>
</feature>
<feature type="compositionally biased region" description="Basic and acidic residues" evidence="1">
    <location>
        <begin position="98"/>
        <end position="111"/>
    </location>
</feature>
<organism evidence="2 3">
    <name type="scientific">Coniochaeta ligniaria NRRL 30616</name>
    <dbReference type="NCBI Taxonomy" id="1408157"/>
    <lineage>
        <taxon>Eukaryota</taxon>
        <taxon>Fungi</taxon>
        <taxon>Dikarya</taxon>
        <taxon>Ascomycota</taxon>
        <taxon>Pezizomycotina</taxon>
        <taxon>Sordariomycetes</taxon>
        <taxon>Sordariomycetidae</taxon>
        <taxon>Coniochaetales</taxon>
        <taxon>Coniochaetaceae</taxon>
        <taxon>Coniochaeta</taxon>
    </lineage>
</organism>
<dbReference type="InParanoid" id="A0A1J7JDB2"/>
<dbReference type="AlphaFoldDB" id="A0A1J7JDB2"/>
<sequence>MADPRRDGDGSATGGGTGSNRTGRNHTTRNRTTRNRTGTDSNHGDTSSDPDSNHGLTLPDPDRVPLSNQLAPFNPRSPSHTPRDLSNDAYRNQMAELEQNRRVSAEFERRTSSFRPTIGSGPATGQSVDDPTGTNRGRVGTNSDNATRTGPNRSHVGANSDDATRLPPAHHLSNGPCVNYMAEREQRRVWAERDRNALASFWPEFGPRPASGRSVGDPNASRDRVSTWLTSVSEYSVDAPAGTHGDARRTIGDPVPSQNGTSSGQNATNSGQNAAHGPGQERRCPTCNRRVTILNHEGTA</sequence>
<evidence type="ECO:0000256" key="1">
    <source>
        <dbReference type="SAM" id="MobiDB-lite"/>
    </source>
</evidence>
<name>A0A1J7JDB2_9PEZI</name>
<evidence type="ECO:0000313" key="2">
    <source>
        <dbReference type="EMBL" id="OIW27712.1"/>
    </source>
</evidence>
<feature type="region of interest" description="Disordered" evidence="1">
    <location>
        <begin position="202"/>
        <end position="223"/>
    </location>
</feature>
<feature type="compositionally biased region" description="Polar residues" evidence="1">
    <location>
        <begin position="123"/>
        <end position="152"/>
    </location>
</feature>
<gene>
    <name evidence="2" type="ORF">CONLIGDRAFT_645955</name>
</gene>
<dbReference type="EMBL" id="KV875099">
    <property type="protein sequence ID" value="OIW27712.1"/>
    <property type="molecule type" value="Genomic_DNA"/>
</dbReference>
<feature type="compositionally biased region" description="Polar residues" evidence="1">
    <location>
        <begin position="256"/>
        <end position="273"/>
    </location>
</feature>
<accession>A0A1J7JDB2</accession>
<evidence type="ECO:0000313" key="3">
    <source>
        <dbReference type="Proteomes" id="UP000182658"/>
    </source>
</evidence>
<keyword evidence="3" id="KW-1185">Reference proteome</keyword>
<protein>
    <submittedName>
        <fullName evidence="2">Uncharacterized protein</fullName>
    </submittedName>
</protein>
<dbReference type="Proteomes" id="UP000182658">
    <property type="component" value="Unassembled WGS sequence"/>
</dbReference>
<feature type="compositionally biased region" description="Basic residues" evidence="1">
    <location>
        <begin position="23"/>
        <end position="34"/>
    </location>
</feature>